<dbReference type="PANTHER" id="PTHR11477">
    <property type="entry name" value="TRANSCRIPTION FACTOR S-II ZINC FINGER DOMAIN-CONTAINING PROTEIN"/>
    <property type="match status" value="1"/>
</dbReference>
<evidence type="ECO:0000313" key="3">
    <source>
        <dbReference type="EMBL" id="KAE8056432.1"/>
    </source>
</evidence>
<dbReference type="GO" id="GO:0005634">
    <property type="term" value="C:nucleus"/>
    <property type="evidence" value="ECO:0007669"/>
    <property type="project" value="TreeGrafter"/>
</dbReference>
<feature type="region of interest" description="Disordered" evidence="1">
    <location>
        <begin position="512"/>
        <end position="562"/>
    </location>
</feature>
<dbReference type="Pfam" id="PF07744">
    <property type="entry name" value="SPOC"/>
    <property type="match status" value="1"/>
</dbReference>
<feature type="compositionally biased region" description="Polar residues" evidence="1">
    <location>
        <begin position="241"/>
        <end position="264"/>
    </location>
</feature>
<protein>
    <recommendedName>
        <fullName evidence="2">TFIIS central domain-containing protein</fullName>
    </recommendedName>
</protein>
<name>A0A5N6R632_9ROSI</name>
<accession>A0A5N6R632</accession>
<feature type="domain" description="TFIIS central" evidence="2">
    <location>
        <begin position="372"/>
        <end position="486"/>
    </location>
</feature>
<proteinExistence type="predicted"/>
<feature type="compositionally biased region" description="Low complexity" evidence="1">
    <location>
        <begin position="1050"/>
        <end position="1059"/>
    </location>
</feature>
<dbReference type="EMBL" id="CM017325">
    <property type="protein sequence ID" value="KAE8056432.1"/>
    <property type="molecule type" value="Genomic_DNA"/>
</dbReference>
<keyword evidence="4" id="KW-1185">Reference proteome</keyword>
<feature type="compositionally biased region" description="Polar residues" evidence="1">
    <location>
        <begin position="695"/>
        <end position="712"/>
    </location>
</feature>
<dbReference type="InterPro" id="IPR036575">
    <property type="entry name" value="TFIIS_cen_dom_sf"/>
</dbReference>
<feature type="region of interest" description="Disordered" evidence="1">
    <location>
        <begin position="898"/>
        <end position="1004"/>
    </location>
</feature>
<gene>
    <name evidence="3" type="ORF">FH972_013207</name>
</gene>
<evidence type="ECO:0000313" key="4">
    <source>
        <dbReference type="Proteomes" id="UP000327013"/>
    </source>
</evidence>
<dbReference type="SMART" id="SM00510">
    <property type="entry name" value="TFS2M"/>
    <property type="match status" value="1"/>
</dbReference>
<dbReference type="InterPro" id="IPR003618">
    <property type="entry name" value="TFIIS_cen_dom"/>
</dbReference>
<feature type="compositionally biased region" description="Polar residues" evidence="1">
    <location>
        <begin position="185"/>
        <end position="201"/>
    </location>
</feature>
<feature type="region of interest" description="Disordered" evidence="1">
    <location>
        <begin position="1016"/>
        <end position="1157"/>
    </location>
</feature>
<evidence type="ECO:0000259" key="2">
    <source>
        <dbReference type="PROSITE" id="PS51321"/>
    </source>
</evidence>
<feature type="region of interest" description="Disordered" evidence="1">
    <location>
        <begin position="162"/>
        <end position="214"/>
    </location>
</feature>
<dbReference type="SUPFAM" id="SSF46942">
    <property type="entry name" value="Elongation factor TFIIS domain 2"/>
    <property type="match status" value="1"/>
</dbReference>
<dbReference type="GO" id="GO:0006351">
    <property type="term" value="P:DNA-templated transcription"/>
    <property type="evidence" value="ECO:0007669"/>
    <property type="project" value="InterPro"/>
</dbReference>
<dbReference type="Proteomes" id="UP000327013">
    <property type="component" value="Chromosome 5"/>
</dbReference>
<reference evidence="3 4" key="1">
    <citation type="submission" date="2019-06" db="EMBL/GenBank/DDBJ databases">
        <title>A chromosomal-level reference genome of Carpinus fangiana (Coryloideae, Betulaceae).</title>
        <authorList>
            <person name="Yang X."/>
            <person name="Wang Z."/>
            <person name="Zhang L."/>
            <person name="Hao G."/>
            <person name="Liu J."/>
            <person name="Yang Y."/>
        </authorList>
    </citation>
    <scope>NUCLEOTIDE SEQUENCE [LARGE SCALE GENOMIC DNA]</scope>
    <source>
        <strain evidence="3">Cfa_2016G</strain>
        <tissue evidence="3">Leaf</tissue>
    </source>
</reference>
<feature type="compositionally biased region" description="Basic and acidic residues" evidence="1">
    <location>
        <begin position="638"/>
        <end position="667"/>
    </location>
</feature>
<dbReference type="AlphaFoldDB" id="A0A5N6R632"/>
<feature type="compositionally biased region" description="Polar residues" evidence="1">
    <location>
        <begin position="1115"/>
        <end position="1124"/>
    </location>
</feature>
<feature type="compositionally biased region" description="Polar residues" evidence="1">
    <location>
        <begin position="922"/>
        <end position="940"/>
    </location>
</feature>
<sequence length="1157" mass="126773">MSNNLVSQQLSIPNMQMGQLEPILNKVDGSVQDMQMGLMGSVSNGPAAHQHSIANKQMGLVDPLSSNHGLQRFSISNIQTIGIEPRGSQQFIPKQLGPMETMLNSAGSQQLHAPFKRKAPMEPPYSNNSPELFSIPNKRVAQLEHRPWLQQASGPNRKAVLMQSMPTTPGSQHSQAPNKKVVYSKSGSQRFSISKSPTAGMQPSPKVQAESFESVRSKMRESLAAALALASRQKEDKSLSPEKNSQSDSASSPGQIQKNAQPAESVSAAAGALDNVSVEPKVTLPSHEDYSAQKSSSAESLPVKISAAENVGCYTRTLKSDGQETQSSNVFPVQDVSFSDDFFAKDELLQGNGLSWVMDSDMQVVGKREFHTAEEQKLGLDAQGRGQKEEVYQNPEIVAFEIEVELFKLFGGVNKKYKEKGRSLLFNLKDRNNPELRERVMSGDIPPERLCSMTAEELASKELSEWRIAKAEELAQMVVLPDEGDIRRLVKKTHKGEFQVEVEQDESVPMEVSVGASSLTPRESKSKEMEATHPSKADGAKDEVGASGEKSNLGDRNAPYTLTIPSSEGTDLLQGLMVDDVLKDAEFLPPIVSLDEFMESLDSEPPFENLPVDAGKVTTNSDEDDLEPSSESKSSEPTSKDYDITTDEPEKVDAIYSKLDGDQKSNDGDAGVKSSDDLADIKPRDGQPDVKYNDSEPTVKTSDTRTDANSTGRHAEVKTNESYADLKASDRGAKSENVPPTGVSKGDFIWEGLLQLTTSAMASVIGIFKSGEKTTAKEWSTSLEIKGRVRLDAFEKFLQELPLSRSRAVMVMHFVVVEGSLESEHASLNEVADSYVLDERVGFAEPAPGVELYFCPPHNRTRETLGKILSTEHVEALNNIDNGLIGVIVWRKAQLTSRISPNSSSQQKHKKQNITSRRHQETNMNSNFTPKPNPTRTNFEPSPDDDDDDDVPPGFGPGARDEDDLPEFNFSGGAIPSPQPKFVQNPQRGQRPIQSLSQTPSRPVDQMRELIQKYGQPKIGAPSGNWQDNRGFGVAIQPWNDEDDDIPEWQPQAPQHQLPPQQPIHGFHQPTLRSPHLVNQQPPLGSVPQQPSHPSMMSLQSLQPQGTWWVPPVQGSGQQPNNIGCQPGVGQFYGAPVRSVGQPGAGWRQNPPKSRGF</sequence>
<dbReference type="CDD" id="cd21538">
    <property type="entry name" value="SPOC_TFIIS"/>
    <property type="match status" value="1"/>
</dbReference>
<feature type="compositionally biased region" description="Basic and acidic residues" evidence="1">
    <location>
        <begin position="522"/>
        <end position="544"/>
    </location>
</feature>
<feature type="compositionally biased region" description="Polar residues" evidence="1">
    <location>
        <begin position="164"/>
        <end position="177"/>
    </location>
</feature>
<feature type="region of interest" description="Disordered" evidence="1">
    <location>
        <begin position="229"/>
        <end position="267"/>
    </location>
</feature>
<organism evidence="3 4">
    <name type="scientific">Carpinus fangiana</name>
    <dbReference type="NCBI Taxonomy" id="176857"/>
    <lineage>
        <taxon>Eukaryota</taxon>
        <taxon>Viridiplantae</taxon>
        <taxon>Streptophyta</taxon>
        <taxon>Embryophyta</taxon>
        <taxon>Tracheophyta</taxon>
        <taxon>Spermatophyta</taxon>
        <taxon>Magnoliopsida</taxon>
        <taxon>eudicotyledons</taxon>
        <taxon>Gunneridae</taxon>
        <taxon>Pentapetalae</taxon>
        <taxon>rosids</taxon>
        <taxon>fabids</taxon>
        <taxon>Fagales</taxon>
        <taxon>Betulaceae</taxon>
        <taxon>Carpinus</taxon>
    </lineage>
</organism>
<dbReference type="OrthoDB" id="1884872at2759"/>
<feature type="compositionally biased region" description="Polar residues" evidence="1">
    <location>
        <begin position="1077"/>
        <end position="1106"/>
    </location>
</feature>
<feature type="region of interest" description="Disordered" evidence="1">
    <location>
        <begin position="600"/>
        <end position="715"/>
    </location>
</feature>
<dbReference type="PANTHER" id="PTHR11477:SF20">
    <property type="entry name" value="SPOC DOMAIN _ TRANSCRIPTION ELONGATION FACTOR S-II PROTEIN"/>
    <property type="match status" value="1"/>
</dbReference>
<dbReference type="Pfam" id="PF07500">
    <property type="entry name" value="TFIIS_M"/>
    <property type="match status" value="1"/>
</dbReference>
<feature type="compositionally biased region" description="Basic and acidic residues" evidence="1">
    <location>
        <begin position="674"/>
        <end position="694"/>
    </location>
</feature>
<dbReference type="InterPro" id="IPR012921">
    <property type="entry name" value="SPOC_C"/>
</dbReference>
<feature type="compositionally biased region" description="Polar residues" evidence="1">
    <location>
        <begin position="982"/>
        <end position="1001"/>
    </location>
</feature>
<evidence type="ECO:0000256" key="1">
    <source>
        <dbReference type="SAM" id="MobiDB-lite"/>
    </source>
</evidence>
<dbReference type="PROSITE" id="PS51321">
    <property type="entry name" value="TFIIS_CENTRAL"/>
    <property type="match status" value="1"/>
</dbReference>
<feature type="compositionally biased region" description="Acidic residues" evidence="1">
    <location>
        <begin position="942"/>
        <end position="951"/>
    </location>
</feature>
<dbReference type="Gene3D" id="1.10.472.30">
    <property type="entry name" value="Transcription elongation factor S-II, central domain"/>
    <property type="match status" value="1"/>
</dbReference>